<dbReference type="GO" id="GO:0015074">
    <property type="term" value="P:DNA integration"/>
    <property type="evidence" value="ECO:0007669"/>
    <property type="project" value="InterPro"/>
</dbReference>
<accession>A0A0F9DIX0</accession>
<comment type="similarity">
    <text evidence="1">Belongs to the 'phage' integrase family.</text>
</comment>
<feature type="domain" description="Tyr recombinase" evidence="4">
    <location>
        <begin position="162"/>
        <end position="329"/>
    </location>
</feature>
<dbReference type="EMBL" id="LAZR01039164">
    <property type="protein sequence ID" value="KKL17676.1"/>
    <property type="molecule type" value="Genomic_DNA"/>
</dbReference>
<keyword evidence="3" id="KW-0233">DNA recombination</keyword>
<evidence type="ECO:0000259" key="4">
    <source>
        <dbReference type="PROSITE" id="PS51898"/>
    </source>
</evidence>
<organism evidence="6">
    <name type="scientific">marine sediment metagenome</name>
    <dbReference type="NCBI Taxonomy" id="412755"/>
    <lineage>
        <taxon>unclassified sequences</taxon>
        <taxon>metagenomes</taxon>
        <taxon>ecological metagenomes</taxon>
    </lineage>
</organism>
<evidence type="ECO:0000259" key="5">
    <source>
        <dbReference type="PROSITE" id="PS51900"/>
    </source>
</evidence>
<evidence type="ECO:0000256" key="3">
    <source>
        <dbReference type="ARBA" id="ARBA00023172"/>
    </source>
</evidence>
<evidence type="ECO:0000313" key="6">
    <source>
        <dbReference type="EMBL" id="KKL17676.1"/>
    </source>
</evidence>
<dbReference type="AlphaFoldDB" id="A0A0F9DIX0"/>
<dbReference type="Gene3D" id="1.10.443.10">
    <property type="entry name" value="Intergrase catalytic core"/>
    <property type="match status" value="1"/>
</dbReference>
<protein>
    <recommendedName>
        <fullName evidence="7">Tyr recombinase domain-containing protein</fullName>
    </recommendedName>
</protein>
<reference evidence="6" key="1">
    <citation type="journal article" date="2015" name="Nature">
        <title>Complex archaea that bridge the gap between prokaryotes and eukaryotes.</title>
        <authorList>
            <person name="Spang A."/>
            <person name="Saw J.H."/>
            <person name="Jorgensen S.L."/>
            <person name="Zaremba-Niedzwiedzka K."/>
            <person name="Martijn J."/>
            <person name="Lind A.E."/>
            <person name="van Eijk R."/>
            <person name="Schleper C."/>
            <person name="Guy L."/>
            <person name="Ettema T.J."/>
        </authorList>
    </citation>
    <scope>NUCLEOTIDE SEQUENCE</scope>
</reference>
<comment type="caution">
    <text evidence="6">The sequence shown here is derived from an EMBL/GenBank/DDBJ whole genome shotgun (WGS) entry which is preliminary data.</text>
</comment>
<dbReference type="InterPro" id="IPR050090">
    <property type="entry name" value="Tyrosine_recombinase_XerCD"/>
</dbReference>
<feature type="domain" description="Core-binding (CB)" evidence="5">
    <location>
        <begin position="62"/>
        <end position="139"/>
    </location>
</feature>
<evidence type="ECO:0008006" key="7">
    <source>
        <dbReference type="Google" id="ProtNLM"/>
    </source>
</evidence>
<sequence>MRERNLFRRGGTYYARIKVRGRDIRTSLRTRNLREARQRLGKILKDIDHLRFYGEARHTWKEATGRWMAEFLLSVKPATRTRYMVSIGQLHPYLGALYVDEITRRTVAGIISARKKTAATNATIRRDLTAMSSVLSCCVAWEWRDDNPAKDFDRSIIRERRTPIRPPTDDEILKLCGICPTSISRLIRFLRYTGMRQEEAVGLEWRDIDLSRRQVTLLRTKTNRPRVVSLDEQAWGTIEGTPRHINSPYVFWHGDGDRYHHFASRFAALTKRAGVRFRCHDLRHKFAIDYLKDGGDIYALSRILGHASVKTTEMYLGYVDAESAQQLKGSNQ</sequence>
<dbReference type="PANTHER" id="PTHR30349">
    <property type="entry name" value="PHAGE INTEGRASE-RELATED"/>
    <property type="match status" value="1"/>
</dbReference>
<dbReference type="GO" id="GO:0006310">
    <property type="term" value="P:DNA recombination"/>
    <property type="evidence" value="ECO:0007669"/>
    <property type="project" value="UniProtKB-KW"/>
</dbReference>
<dbReference type="SUPFAM" id="SSF56349">
    <property type="entry name" value="DNA breaking-rejoining enzymes"/>
    <property type="match status" value="1"/>
</dbReference>
<name>A0A0F9DIX0_9ZZZZ</name>
<dbReference type="InterPro" id="IPR013762">
    <property type="entry name" value="Integrase-like_cat_sf"/>
</dbReference>
<proteinExistence type="inferred from homology"/>
<dbReference type="CDD" id="cd00796">
    <property type="entry name" value="INT_Rci_Hp1_C"/>
    <property type="match status" value="1"/>
</dbReference>
<evidence type="ECO:0000256" key="1">
    <source>
        <dbReference type="ARBA" id="ARBA00008857"/>
    </source>
</evidence>
<dbReference type="PANTHER" id="PTHR30349:SF64">
    <property type="entry name" value="PROPHAGE INTEGRASE INTD-RELATED"/>
    <property type="match status" value="1"/>
</dbReference>
<dbReference type="InterPro" id="IPR044068">
    <property type="entry name" value="CB"/>
</dbReference>
<evidence type="ECO:0000256" key="2">
    <source>
        <dbReference type="ARBA" id="ARBA00023125"/>
    </source>
</evidence>
<dbReference type="InterPro" id="IPR002104">
    <property type="entry name" value="Integrase_catalytic"/>
</dbReference>
<dbReference type="PROSITE" id="PS51900">
    <property type="entry name" value="CB"/>
    <property type="match status" value="1"/>
</dbReference>
<dbReference type="PROSITE" id="PS51898">
    <property type="entry name" value="TYR_RECOMBINASE"/>
    <property type="match status" value="1"/>
</dbReference>
<dbReference type="Pfam" id="PF00589">
    <property type="entry name" value="Phage_integrase"/>
    <property type="match status" value="1"/>
</dbReference>
<dbReference type="InterPro" id="IPR010998">
    <property type="entry name" value="Integrase_recombinase_N"/>
</dbReference>
<dbReference type="GO" id="GO:0003677">
    <property type="term" value="F:DNA binding"/>
    <property type="evidence" value="ECO:0007669"/>
    <property type="project" value="UniProtKB-KW"/>
</dbReference>
<gene>
    <name evidence="6" type="ORF">LCGC14_2483190</name>
</gene>
<keyword evidence="2" id="KW-0238">DNA-binding</keyword>
<dbReference type="Gene3D" id="1.10.150.130">
    <property type="match status" value="1"/>
</dbReference>
<dbReference type="InterPro" id="IPR011010">
    <property type="entry name" value="DNA_brk_join_enz"/>
</dbReference>